<dbReference type="PRINTS" id="PR00080">
    <property type="entry name" value="SDRFAMILY"/>
</dbReference>
<accession>A0ABP8GGP1</accession>
<dbReference type="EMBL" id="BAABGY010000005">
    <property type="protein sequence ID" value="GAA4324088.1"/>
    <property type="molecule type" value="Genomic_DNA"/>
</dbReference>
<proteinExistence type="inferred from homology"/>
<reference evidence="6" key="1">
    <citation type="journal article" date="2019" name="Int. J. Syst. Evol. Microbiol.">
        <title>The Global Catalogue of Microorganisms (GCM) 10K type strain sequencing project: providing services to taxonomists for standard genome sequencing and annotation.</title>
        <authorList>
            <consortium name="The Broad Institute Genomics Platform"/>
            <consortium name="The Broad Institute Genome Sequencing Center for Infectious Disease"/>
            <person name="Wu L."/>
            <person name="Ma J."/>
        </authorList>
    </citation>
    <scope>NUCLEOTIDE SEQUENCE [LARGE SCALE GENOMIC DNA]</scope>
    <source>
        <strain evidence="6">JCM 17919</strain>
    </source>
</reference>
<keyword evidence="6" id="KW-1185">Reference proteome</keyword>
<dbReference type="Proteomes" id="UP001501725">
    <property type="component" value="Unassembled WGS sequence"/>
</dbReference>
<dbReference type="InterPro" id="IPR036291">
    <property type="entry name" value="NAD(P)-bd_dom_sf"/>
</dbReference>
<dbReference type="PANTHER" id="PTHR44196:SF2">
    <property type="entry name" value="SHORT-CHAIN DEHYDROGENASE-RELATED"/>
    <property type="match status" value="1"/>
</dbReference>
<dbReference type="PANTHER" id="PTHR44196">
    <property type="entry name" value="DEHYDROGENASE/REDUCTASE SDR FAMILY MEMBER 7B"/>
    <property type="match status" value="1"/>
</dbReference>
<evidence type="ECO:0000313" key="6">
    <source>
        <dbReference type="Proteomes" id="UP001501725"/>
    </source>
</evidence>
<feature type="region of interest" description="Disordered" evidence="4">
    <location>
        <begin position="251"/>
        <end position="281"/>
    </location>
</feature>
<dbReference type="PIRSF" id="PIRSF000126">
    <property type="entry name" value="11-beta-HSD1"/>
    <property type="match status" value="1"/>
</dbReference>
<evidence type="ECO:0000256" key="1">
    <source>
        <dbReference type="ARBA" id="ARBA00006484"/>
    </source>
</evidence>
<keyword evidence="2" id="KW-0560">Oxidoreductase</keyword>
<evidence type="ECO:0000256" key="2">
    <source>
        <dbReference type="ARBA" id="ARBA00023002"/>
    </source>
</evidence>
<evidence type="ECO:0000256" key="4">
    <source>
        <dbReference type="SAM" id="MobiDB-lite"/>
    </source>
</evidence>
<dbReference type="RefSeq" id="WP_345254077.1">
    <property type="nucleotide sequence ID" value="NZ_BAABGY010000005.1"/>
</dbReference>
<name>A0ABP8GGP1_9BACT</name>
<feature type="compositionally biased region" description="Basic and acidic residues" evidence="4">
    <location>
        <begin position="264"/>
        <end position="281"/>
    </location>
</feature>
<evidence type="ECO:0000256" key="3">
    <source>
        <dbReference type="RuleBase" id="RU000363"/>
    </source>
</evidence>
<organism evidence="5 6">
    <name type="scientific">Flaviaesturariibacter amylovorans</name>
    <dbReference type="NCBI Taxonomy" id="1084520"/>
    <lineage>
        <taxon>Bacteria</taxon>
        <taxon>Pseudomonadati</taxon>
        <taxon>Bacteroidota</taxon>
        <taxon>Chitinophagia</taxon>
        <taxon>Chitinophagales</taxon>
        <taxon>Chitinophagaceae</taxon>
        <taxon>Flaviaestuariibacter</taxon>
    </lineage>
</organism>
<gene>
    <name evidence="5" type="ORF">GCM10023184_11250</name>
</gene>
<protein>
    <submittedName>
        <fullName evidence="5">SDR family oxidoreductase</fullName>
    </submittedName>
</protein>
<dbReference type="Gene3D" id="3.40.50.720">
    <property type="entry name" value="NAD(P)-binding Rossmann-like Domain"/>
    <property type="match status" value="1"/>
</dbReference>
<dbReference type="InterPro" id="IPR002347">
    <property type="entry name" value="SDR_fam"/>
</dbReference>
<comment type="similarity">
    <text evidence="1 3">Belongs to the short-chain dehydrogenases/reductases (SDR) family.</text>
</comment>
<dbReference type="SUPFAM" id="SSF51735">
    <property type="entry name" value="NAD(P)-binding Rossmann-fold domains"/>
    <property type="match status" value="1"/>
</dbReference>
<dbReference type="Pfam" id="PF00106">
    <property type="entry name" value="adh_short"/>
    <property type="match status" value="1"/>
</dbReference>
<evidence type="ECO:0000313" key="5">
    <source>
        <dbReference type="EMBL" id="GAA4324088.1"/>
    </source>
</evidence>
<sequence>MYQRKAYAVITGGSNGFGWEFAQLCAKDGYGLVLVARNTQELERAAAELRDRYSVDVVTLSKDLFEADAAFSVYEEVKSRELPVEILINNAGQGDYGSFADTNLQRDLDLVQLNVSSVLVLTKLFLKDMLAQGHGRILQVSSLLGQIPTPLMAVYGASKAFVLKFSEALAQELEGSGVTVTVLQPGASDTDFFHKAGAEATKEYQEATLSDPADVARDGYSALMSGDSRIISGAKNKMMAVLTNLMPDSANAANMKKQMQPTDARNRPVHGDRESDGSGNA</sequence>
<dbReference type="PRINTS" id="PR00081">
    <property type="entry name" value="GDHRDH"/>
</dbReference>
<comment type="caution">
    <text evidence="5">The sequence shown here is derived from an EMBL/GenBank/DDBJ whole genome shotgun (WGS) entry which is preliminary data.</text>
</comment>